<dbReference type="OrthoDB" id="9800962at2"/>
<dbReference type="PANTHER" id="PTHR10908">
    <property type="entry name" value="SEROTONIN N-ACETYLTRANSFERASE"/>
    <property type="match status" value="1"/>
</dbReference>
<dbReference type="Proteomes" id="UP000223370">
    <property type="component" value="Unassembled WGS sequence"/>
</dbReference>
<dbReference type="PANTHER" id="PTHR10908:SF0">
    <property type="entry name" value="SEROTONIN N-ACETYLTRANSFERASE"/>
    <property type="match status" value="1"/>
</dbReference>
<dbReference type="SUPFAM" id="SSF55729">
    <property type="entry name" value="Acyl-CoA N-acyltransferases (Nat)"/>
    <property type="match status" value="1"/>
</dbReference>
<evidence type="ECO:0000259" key="3">
    <source>
        <dbReference type="PROSITE" id="PS51186"/>
    </source>
</evidence>
<dbReference type="InterPro" id="IPR000182">
    <property type="entry name" value="GNAT_dom"/>
</dbReference>
<feature type="domain" description="N-acetyltransferase" evidence="3">
    <location>
        <begin position="2"/>
        <end position="161"/>
    </location>
</feature>
<dbReference type="CDD" id="cd04301">
    <property type="entry name" value="NAT_SF"/>
    <property type="match status" value="1"/>
</dbReference>
<dbReference type="InterPro" id="IPR016181">
    <property type="entry name" value="Acyl_CoA_acyltransferase"/>
</dbReference>
<comment type="caution">
    <text evidence="4">The sequence shown here is derived from an EMBL/GenBank/DDBJ whole genome shotgun (WGS) entry which is preliminary data.</text>
</comment>
<reference evidence="4 5" key="1">
    <citation type="submission" date="2015-11" db="EMBL/GenBank/DDBJ databases">
        <title>Draft genome sequences of new species of the genus Lactobacillus isolated from orchardgrass silage.</title>
        <authorList>
            <person name="Tohno M."/>
            <person name="Tanizawa Y."/>
            <person name="Arita M."/>
        </authorList>
    </citation>
    <scope>NUCLEOTIDE SEQUENCE [LARGE SCALE GENOMIC DNA]</scope>
    <source>
        <strain evidence="4 5">IWT5</strain>
    </source>
</reference>
<dbReference type="InterPro" id="IPR051635">
    <property type="entry name" value="SNAT-like"/>
</dbReference>
<keyword evidence="2" id="KW-0012">Acyltransferase</keyword>
<evidence type="ECO:0000313" key="5">
    <source>
        <dbReference type="Proteomes" id="UP000223370"/>
    </source>
</evidence>
<keyword evidence="1 4" id="KW-0808">Transferase</keyword>
<accession>A0A1Z5H5I9</accession>
<dbReference type="AlphaFoldDB" id="A0A1Z5H5I9"/>
<organism evidence="4 5">
    <name type="scientific">Secundilactobacillus silagincola</name>
    <dbReference type="NCBI Taxonomy" id="1714681"/>
    <lineage>
        <taxon>Bacteria</taxon>
        <taxon>Bacillati</taxon>
        <taxon>Bacillota</taxon>
        <taxon>Bacilli</taxon>
        <taxon>Lactobacillales</taxon>
        <taxon>Lactobacillaceae</taxon>
        <taxon>Secundilactobacillus</taxon>
    </lineage>
</organism>
<dbReference type="EMBL" id="BCMJ01000002">
    <property type="protein sequence ID" value="GAT18199.1"/>
    <property type="molecule type" value="Genomic_DNA"/>
</dbReference>
<dbReference type="PROSITE" id="PS51186">
    <property type="entry name" value="GNAT"/>
    <property type="match status" value="1"/>
</dbReference>
<keyword evidence="5" id="KW-1185">Reference proteome</keyword>
<dbReference type="RefSeq" id="WP_098823725.1">
    <property type="nucleotide sequence ID" value="NZ_BCMJ01000002.1"/>
</dbReference>
<evidence type="ECO:0000256" key="1">
    <source>
        <dbReference type="ARBA" id="ARBA00022679"/>
    </source>
</evidence>
<evidence type="ECO:0000256" key="2">
    <source>
        <dbReference type="ARBA" id="ARBA00023315"/>
    </source>
</evidence>
<dbReference type="GO" id="GO:0008080">
    <property type="term" value="F:N-acetyltransferase activity"/>
    <property type="evidence" value="ECO:0007669"/>
    <property type="project" value="UniProtKB-ARBA"/>
</dbReference>
<evidence type="ECO:0000313" key="4">
    <source>
        <dbReference type="EMBL" id="GAT18199.1"/>
    </source>
</evidence>
<proteinExistence type="predicted"/>
<protein>
    <submittedName>
        <fullName evidence="4">GNAT family acetyltransferase</fullName>
    </submittedName>
</protein>
<dbReference type="Gene3D" id="3.40.630.30">
    <property type="match status" value="1"/>
</dbReference>
<sequence length="161" mass="17728">MFKFQPAKPNQLDAIMTIENQGFTPDEAASRTSMAQRIEQISDTFIVASQGSQVLGYAVGPASNERYLTDDLYDHLTTNNSTDRYQTVLSLAVAKDARGKGLGSKLLTKLADVARIQNREAITLTCLAKLVPFYERNGYVNEGVSASTHAGETWYNMIKSL</sequence>
<name>A0A1Z5H5I9_9LACO</name>
<gene>
    <name evidence="4" type="ORF">IWT5_00472</name>
</gene>
<dbReference type="Pfam" id="PF13673">
    <property type="entry name" value="Acetyltransf_10"/>
    <property type="match status" value="1"/>
</dbReference>